<comment type="function">
    <text evidence="18">Catalyzes the epimerization of the S- and R-forms of NAD(P)HX, a damaged form of NAD(P)H that is a result of enzymatic or heat-dependent hydration. This is a prerequisite for the S-specific NAD(P)H-hydrate dehydratase to allow the repair of both epimers of NAD(P)HX.</text>
</comment>
<dbReference type="RefSeq" id="WP_135280735.1">
    <property type="nucleotide sequence ID" value="NZ_SRIO01000002.1"/>
</dbReference>
<keyword evidence="13" id="KW-0511">Multifunctional enzyme</keyword>
<name>A0A4Z0FE73_9GAMM</name>
<feature type="binding site" evidence="17">
    <location>
        <position position="378"/>
    </location>
    <ligand>
        <name>(6S)-NADPHX</name>
        <dbReference type="ChEBI" id="CHEBI:64076"/>
    </ligand>
</feature>
<comment type="catalytic activity">
    <reaction evidence="2 18 19">
        <text>(6R)-NADPHX = (6S)-NADPHX</text>
        <dbReference type="Rhea" id="RHEA:32227"/>
        <dbReference type="ChEBI" id="CHEBI:64076"/>
        <dbReference type="ChEBI" id="CHEBI:64077"/>
        <dbReference type="EC" id="5.1.99.6"/>
    </reaction>
</comment>
<keyword evidence="6 17" id="KW-0547">Nucleotide-binding</keyword>
<reference evidence="22 23" key="1">
    <citation type="journal article" date="2019" name="ISME J.">
        <title>Candidatus Macondimonas diazotrophica, a novel gammaproteobacterial genus dominating crude-oil-contaminated coastal sediments.</title>
        <authorList>
            <person name="Karthikeyan S."/>
            <person name="Konstantinidis K."/>
        </authorList>
    </citation>
    <scope>NUCLEOTIDE SEQUENCE [LARGE SCALE GENOMIC DNA]</scope>
    <source>
        <strain evidence="22 23">KTK01</strain>
    </source>
</reference>
<evidence type="ECO:0000313" key="22">
    <source>
        <dbReference type="EMBL" id="TFZ83808.1"/>
    </source>
</evidence>
<comment type="function">
    <text evidence="14 19">Bifunctional enzyme that catalyzes the epimerization of the S- and R-forms of NAD(P)HX and the dehydration of the S-form of NAD(P)HX at the expense of ADP, which is converted to AMP. This allows the repair of both epimers of NAD(P)HX, a damaged form of NAD(P)H that is a result of enzymatic or heat-dependent hydration.</text>
</comment>
<dbReference type="GO" id="GO:0046496">
    <property type="term" value="P:nicotinamide nucleotide metabolic process"/>
    <property type="evidence" value="ECO:0007669"/>
    <property type="project" value="UniProtKB-UniRule"/>
</dbReference>
<feature type="binding site" evidence="18">
    <location>
        <begin position="69"/>
        <end position="73"/>
    </location>
    <ligand>
        <name>(6S)-NADPHX</name>
        <dbReference type="ChEBI" id="CHEBI:64076"/>
    </ligand>
</feature>
<feature type="binding site" evidence="18">
    <location>
        <position position="135"/>
    </location>
    <ligand>
        <name>K(+)</name>
        <dbReference type="ChEBI" id="CHEBI:29103"/>
    </ligand>
</feature>
<comment type="catalytic activity">
    <reaction evidence="15 17 19">
        <text>(6S)-NADHX + ADP = AMP + phosphate + NADH + H(+)</text>
        <dbReference type="Rhea" id="RHEA:32223"/>
        <dbReference type="ChEBI" id="CHEBI:15378"/>
        <dbReference type="ChEBI" id="CHEBI:43474"/>
        <dbReference type="ChEBI" id="CHEBI:57945"/>
        <dbReference type="ChEBI" id="CHEBI:64074"/>
        <dbReference type="ChEBI" id="CHEBI:456215"/>
        <dbReference type="ChEBI" id="CHEBI:456216"/>
        <dbReference type="EC" id="4.2.1.136"/>
    </reaction>
</comment>
<evidence type="ECO:0000256" key="14">
    <source>
        <dbReference type="ARBA" id="ARBA00025153"/>
    </source>
</evidence>
<dbReference type="CDD" id="cd01171">
    <property type="entry name" value="YXKO-related"/>
    <property type="match status" value="1"/>
</dbReference>
<dbReference type="GO" id="GO:0052856">
    <property type="term" value="F:NAD(P)HX epimerase activity"/>
    <property type="evidence" value="ECO:0007669"/>
    <property type="project" value="UniProtKB-UniRule"/>
</dbReference>
<dbReference type="NCBIfam" id="TIGR00196">
    <property type="entry name" value="yjeF_cterm"/>
    <property type="match status" value="1"/>
</dbReference>
<evidence type="ECO:0000313" key="23">
    <source>
        <dbReference type="Proteomes" id="UP000297890"/>
    </source>
</evidence>
<dbReference type="GO" id="GO:0110051">
    <property type="term" value="P:metabolite repair"/>
    <property type="evidence" value="ECO:0007669"/>
    <property type="project" value="TreeGrafter"/>
</dbReference>
<dbReference type="EMBL" id="SRIO01000002">
    <property type="protein sequence ID" value="TFZ83808.1"/>
    <property type="molecule type" value="Genomic_DNA"/>
</dbReference>
<dbReference type="InterPro" id="IPR004443">
    <property type="entry name" value="YjeF_N_dom"/>
</dbReference>
<protein>
    <recommendedName>
        <fullName evidence="19">Bifunctional NAD(P)H-hydrate repair enzyme</fullName>
    </recommendedName>
    <alternativeName>
        <fullName evidence="19">Nicotinamide nucleotide repair protein</fullName>
    </alternativeName>
    <domain>
        <recommendedName>
            <fullName evidence="19">ADP-dependent (S)-NAD(P)H-hydrate dehydratase</fullName>
            <ecNumber evidence="19">4.2.1.136</ecNumber>
        </recommendedName>
        <alternativeName>
            <fullName evidence="19">ADP-dependent NAD(P)HX dehydratase</fullName>
        </alternativeName>
    </domain>
    <domain>
        <recommendedName>
            <fullName evidence="19">NAD(P)H-hydrate epimerase</fullName>
            <ecNumber evidence="19">5.1.99.6</ecNumber>
        </recommendedName>
    </domain>
</protein>
<dbReference type="InterPro" id="IPR000631">
    <property type="entry name" value="CARKD"/>
</dbReference>
<feature type="domain" description="YjeF N-terminal" evidence="21">
    <location>
        <begin position="21"/>
        <end position="225"/>
    </location>
</feature>
<evidence type="ECO:0000256" key="19">
    <source>
        <dbReference type="PIRNR" id="PIRNR017184"/>
    </source>
</evidence>
<comment type="subunit">
    <text evidence="17">Homotetramer.</text>
</comment>
<dbReference type="Pfam" id="PF01256">
    <property type="entry name" value="Carb_kinase"/>
    <property type="match status" value="1"/>
</dbReference>
<evidence type="ECO:0000256" key="16">
    <source>
        <dbReference type="ARBA" id="ARBA00049209"/>
    </source>
</evidence>
<evidence type="ECO:0000256" key="1">
    <source>
        <dbReference type="ARBA" id="ARBA00000013"/>
    </source>
</evidence>
<comment type="similarity">
    <text evidence="17">Belongs to the NnrD/CARKD family.</text>
</comment>
<feature type="binding site" evidence="18">
    <location>
        <begin position="139"/>
        <end position="145"/>
    </location>
    <ligand>
        <name>(6S)-NADPHX</name>
        <dbReference type="ChEBI" id="CHEBI:64076"/>
    </ligand>
</feature>
<dbReference type="EC" id="5.1.99.6" evidence="19"/>
<evidence type="ECO:0000256" key="7">
    <source>
        <dbReference type="ARBA" id="ARBA00022840"/>
    </source>
</evidence>
<comment type="similarity">
    <text evidence="3 19">In the N-terminal section; belongs to the NnrE/AIBP family.</text>
</comment>
<comment type="function">
    <text evidence="17">Catalyzes the dehydration of the S-form of NAD(P)HX at the expense of ADP, which is converted to AMP. Together with NAD(P)HX epimerase, which catalyzes the epimerization of the S- and R-forms, the enzyme allows the repair of both epimers of NAD(P)HX, a damaged form of NAD(P)H that is a result of enzymatic or heat-dependent hydration.</text>
</comment>
<organism evidence="22 23">
    <name type="scientific">Candidatus Macondimonas diazotrophica</name>
    <dbReference type="NCBI Taxonomy" id="2305248"/>
    <lineage>
        <taxon>Bacteria</taxon>
        <taxon>Pseudomonadati</taxon>
        <taxon>Pseudomonadota</taxon>
        <taxon>Gammaproteobacteria</taxon>
        <taxon>Chromatiales</taxon>
        <taxon>Ectothiorhodospiraceae</taxon>
        <taxon>Candidatus Macondimonas</taxon>
    </lineage>
</organism>
<evidence type="ECO:0000256" key="9">
    <source>
        <dbReference type="ARBA" id="ARBA00022958"/>
    </source>
</evidence>
<evidence type="ECO:0000259" key="21">
    <source>
        <dbReference type="PROSITE" id="PS51385"/>
    </source>
</evidence>
<dbReference type="GO" id="GO:0005524">
    <property type="term" value="F:ATP binding"/>
    <property type="evidence" value="ECO:0007669"/>
    <property type="project" value="UniProtKB-UniRule"/>
</dbReference>
<evidence type="ECO:0000256" key="12">
    <source>
        <dbReference type="ARBA" id="ARBA00023239"/>
    </source>
</evidence>
<evidence type="ECO:0000256" key="8">
    <source>
        <dbReference type="ARBA" id="ARBA00022857"/>
    </source>
</evidence>
<keyword evidence="9 18" id="KW-0630">Potassium</keyword>
<feature type="binding site" evidence="17">
    <location>
        <begin position="415"/>
        <end position="419"/>
    </location>
    <ligand>
        <name>AMP</name>
        <dbReference type="ChEBI" id="CHEBI:456215"/>
    </ligand>
</feature>
<dbReference type="Pfam" id="PF03853">
    <property type="entry name" value="YjeF_N"/>
    <property type="match status" value="1"/>
</dbReference>
<keyword evidence="5 18" id="KW-0479">Metal-binding</keyword>
<feature type="binding site" evidence="18">
    <location>
        <position position="168"/>
    </location>
    <ligand>
        <name>(6S)-NADPHX</name>
        <dbReference type="ChEBI" id="CHEBI:64076"/>
    </ligand>
</feature>
<feature type="binding site" evidence="17">
    <location>
        <position position="332"/>
    </location>
    <ligand>
        <name>(6S)-NADPHX</name>
        <dbReference type="ChEBI" id="CHEBI:64076"/>
    </ligand>
</feature>
<dbReference type="NCBIfam" id="TIGR00197">
    <property type="entry name" value="yjeF_nterm"/>
    <property type="match status" value="1"/>
</dbReference>
<dbReference type="Proteomes" id="UP000297890">
    <property type="component" value="Unassembled WGS sequence"/>
</dbReference>
<comment type="catalytic activity">
    <reaction evidence="1 18 19">
        <text>(6R)-NADHX = (6S)-NADHX</text>
        <dbReference type="Rhea" id="RHEA:32215"/>
        <dbReference type="ChEBI" id="CHEBI:64074"/>
        <dbReference type="ChEBI" id="CHEBI:64075"/>
        <dbReference type="EC" id="5.1.99.6"/>
    </reaction>
</comment>
<evidence type="ECO:0000256" key="13">
    <source>
        <dbReference type="ARBA" id="ARBA00023268"/>
    </source>
</evidence>
<proteinExistence type="inferred from homology"/>
<evidence type="ECO:0000256" key="10">
    <source>
        <dbReference type="ARBA" id="ARBA00023027"/>
    </source>
</evidence>
<comment type="caution">
    <text evidence="22">The sequence shown here is derived from an EMBL/GenBank/DDBJ whole genome shotgun (WGS) entry which is preliminary data.</text>
</comment>
<keyword evidence="10 17" id="KW-0520">NAD</keyword>
<feature type="binding site" evidence="18">
    <location>
        <position position="70"/>
    </location>
    <ligand>
        <name>K(+)</name>
        <dbReference type="ChEBI" id="CHEBI:29103"/>
    </ligand>
</feature>
<dbReference type="PROSITE" id="PS51385">
    <property type="entry name" value="YJEF_N"/>
    <property type="match status" value="1"/>
</dbReference>
<evidence type="ECO:0000256" key="17">
    <source>
        <dbReference type="HAMAP-Rule" id="MF_01965"/>
    </source>
</evidence>
<dbReference type="HAMAP" id="MF_01966">
    <property type="entry name" value="NADHX_epimerase"/>
    <property type="match status" value="1"/>
</dbReference>
<sequence length="507" mass="52014">MPSVGEPSDAAPLWAYRASEMRQLDARLMAREHIDDYTLMRRAGRAAFFRLRRHWPQRRRLGVICGPGNNGGDGYVIAALARAWGLSVRLWAMAPVESLRGAARRAAQDFLASDGQIEPLDAGSLRTADVDAWVDALFGTGLARPASGVAHDVISTLNAHPAPVLAIDTPSGLCTDTGVMRGIAVQAAMTVSFIAPKPGLYTGAGPDCCGTLILDRLGAPDDLGAGLPGACRLWPADTPPEMLLPPRSPTAHKGQFGHVLVVGGGVGMAGAARMAAEAALRVGAGLVSVATAPEHAAAAGIGRPELMVAGIQTAEDLAPLLARSTVRALGPGLGRSSWSEQLFSATLAAPGPLVVDADGLNLLAECPCWRENWILTPHPAEAARLLGVTTAEIQADRLAAVRALTDRYGGVALLKGAGTLIDDGQQIALCAGANPGLASGGMGDVLTGLAAGLLAQGLAPVAAARGAVRLQLHAGAHAAQTLGHAGMLASDVLDRIAPLLALPEIRP</sequence>
<evidence type="ECO:0000256" key="5">
    <source>
        <dbReference type="ARBA" id="ARBA00022723"/>
    </source>
</evidence>
<dbReference type="Gene3D" id="3.40.50.10260">
    <property type="entry name" value="YjeF N-terminal domain"/>
    <property type="match status" value="1"/>
</dbReference>
<feature type="binding site" evidence="17">
    <location>
        <position position="271"/>
    </location>
    <ligand>
        <name>(6S)-NADPHX</name>
        <dbReference type="ChEBI" id="CHEBI:64076"/>
    </ligand>
</feature>
<comment type="catalytic activity">
    <reaction evidence="16 17 19">
        <text>(6S)-NADPHX + ADP = AMP + phosphate + NADPH + H(+)</text>
        <dbReference type="Rhea" id="RHEA:32235"/>
        <dbReference type="ChEBI" id="CHEBI:15378"/>
        <dbReference type="ChEBI" id="CHEBI:43474"/>
        <dbReference type="ChEBI" id="CHEBI:57783"/>
        <dbReference type="ChEBI" id="CHEBI:64076"/>
        <dbReference type="ChEBI" id="CHEBI:456215"/>
        <dbReference type="ChEBI" id="CHEBI:456216"/>
        <dbReference type="EC" id="4.2.1.136"/>
    </reaction>
</comment>
<evidence type="ECO:0000256" key="15">
    <source>
        <dbReference type="ARBA" id="ARBA00048238"/>
    </source>
</evidence>
<evidence type="ECO:0000256" key="2">
    <source>
        <dbReference type="ARBA" id="ARBA00000909"/>
    </source>
</evidence>
<dbReference type="HAMAP" id="MF_01965">
    <property type="entry name" value="NADHX_dehydratase"/>
    <property type="match status" value="1"/>
</dbReference>
<comment type="cofactor">
    <cofactor evidence="17">
        <name>Mg(2+)</name>
        <dbReference type="ChEBI" id="CHEBI:18420"/>
    </cofactor>
</comment>
<evidence type="ECO:0000259" key="20">
    <source>
        <dbReference type="PROSITE" id="PS51383"/>
    </source>
</evidence>
<dbReference type="SUPFAM" id="SSF53613">
    <property type="entry name" value="Ribokinase-like"/>
    <property type="match status" value="1"/>
</dbReference>
<comment type="similarity">
    <text evidence="4 19">In the C-terminal section; belongs to the NnrD/CARKD family.</text>
</comment>
<evidence type="ECO:0000256" key="18">
    <source>
        <dbReference type="HAMAP-Rule" id="MF_01966"/>
    </source>
</evidence>
<dbReference type="PIRSF" id="PIRSF017184">
    <property type="entry name" value="Nnr"/>
    <property type="match status" value="1"/>
</dbReference>
<keyword evidence="7 17" id="KW-0067">ATP-binding</keyword>
<evidence type="ECO:0000256" key="6">
    <source>
        <dbReference type="ARBA" id="ARBA00022741"/>
    </source>
</evidence>
<dbReference type="Gene3D" id="3.40.1190.20">
    <property type="match status" value="1"/>
</dbReference>
<keyword evidence="11 18" id="KW-0413">Isomerase</keyword>
<comment type="caution">
    <text evidence="18">Lacks conserved residue(s) required for the propagation of feature annotation.</text>
</comment>
<keyword evidence="23" id="KW-1185">Reference proteome</keyword>
<keyword evidence="8 17" id="KW-0521">NADP</keyword>
<dbReference type="EC" id="4.2.1.136" evidence="19"/>
<feature type="domain" description="YjeF C-terminal" evidence="20">
    <location>
        <begin position="236"/>
        <end position="503"/>
    </location>
</feature>
<evidence type="ECO:0000256" key="4">
    <source>
        <dbReference type="ARBA" id="ARBA00009524"/>
    </source>
</evidence>
<dbReference type="GO" id="GO:0046872">
    <property type="term" value="F:metal ion binding"/>
    <property type="evidence" value="ECO:0007669"/>
    <property type="project" value="UniProtKB-UniRule"/>
</dbReference>
<feature type="binding site" evidence="17">
    <location>
        <position position="444"/>
    </location>
    <ligand>
        <name>(6S)-NADPHX</name>
        <dbReference type="ChEBI" id="CHEBI:64076"/>
    </ligand>
</feature>
<feature type="binding site" evidence="17">
    <location>
        <position position="443"/>
    </location>
    <ligand>
        <name>AMP</name>
        <dbReference type="ChEBI" id="CHEBI:456215"/>
    </ligand>
</feature>
<dbReference type="OrthoDB" id="9806925at2"/>
<dbReference type="InterPro" id="IPR030677">
    <property type="entry name" value="Nnr"/>
</dbReference>
<dbReference type="PANTHER" id="PTHR12592:SF0">
    <property type="entry name" value="ATP-DEPENDENT (S)-NAD(P)H-HYDRATE DEHYDRATASE"/>
    <property type="match status" value="1"/>
</dbReference>
<dbReference type="GO" id="GO:0052855">
    <property type="term" value="F:ADP-dependent NAD(P)H-hydrate dehydratase activity"/>
    <property type="evidence" value="ECO:0007669"/>
    <property type="project" value="UniProtKB-UniRule"/>
</dbReference>
<dbReference type="PANTHER" id="PTHR12592">
    <property type="entry name" value="ATP-DEPENDENT (S)-NAD(P)H-HYDRATE DEHYDRATASE FAMILY MEMBER"/>
    <property type="match status" value="1"/>
</dbReference>
<feature type="binding site" evidence="18">
    <location>
        <position position="171"/>
    </location>
    <ligand>
        <name>K(+)</name>
        <dbReference type="ChEBI" id="CHEBI:29103"/>
    </ligand>
</feature>
<dbReference type="SUPFAM" id="SSF64153">
    <property type="entry name" value="YjeF N-terminal domain-like"/>
    <property type="match status" value="1"/>
</dbReference>
<dbReference type="InterPro" id="IPR029056">
    <property type="entry name" value="Ribokinase-like"/>
</dbReference>
<gene>
    <name evidence="18" type="primary">nnrE</name>
    <name evidence="17" type="synonym">nnrD</name>
    <name evidence="22" type="ORF">E4680_02170</name>
</gene>
<comment type="similarity">
    <text evidence="18">Belongs to the NnrE/AIBP family.</text>
</comment>
<dbReference type="AlphaFoldDB" id="A0A4Z0FE73"/>
<dbReference type="PROSITE" id="PS51383">
    <property type="entry name" value="YJEF_C_3"/>
    <property type="match status" value="1"/>
</dbReference>
<accession>A0A4Z0FE73</accession>
<evidence type="ECO:0000256" key="3">
    <source>
        <dbReference type="ARBA" id="ARBA00006001"/>
    </source>
</evidence>
<dbReference type="InterPro" id="IPR036652">
    <property type="entry name" value="YjeF_N_dom_sf"/>
</dbReference>
<keyword evidence="12 17" id="KW-0456">Lyase</keyword>
<evidence type="ECO:0000256" key="11">
    <source>
        <dbReference type="ARBA" id="ARBA00023235"/>
    </source>
</evidence>
<comment type="cofactor">
    <cofactor evidence="18 19">
        <name>K(+)</name>
        <dbReference type="ChEBI" id="CHEBI:29103"/>
    </cofactor>
    <text evidence="18 19">Binds 1 potassium ion per subunit.</text>
</comment>